<dbReference type="Proteomes" id="UP000093807">
    <property type="component" value="Unassembled WGS sequence"/>
</dbReference>
<dbReference type="GO" id="GO:0016020">
    <property type="term" value="C:membrane"/>
    <property type="evidence" value="ECO:0007669"/>
    <property type="project" value="TreeGrafter"/>
</dbReference>
<dbReference type="InterPro" id="IPR029058">
    <property type="entry name" value="AB_hydrolase_fold"/>
</dbReference>
<evidence type="ECO:0000259" key="1">
    <source>
        <dbReference type="Pfam" id="PF00561"/>
    </source>
</evidence>
<accession>A0A199XPL2</accession>
<dbReference type="Pfam" id="PF00561">
    <property type="entry name" value="Abhydrolase_1"/>
    <property type="match status" value="1"/>
</dbReference>
<evidence type="ECO:0000313" key="3">
    <source>
        <dbReference type="Proteomes" id="UP000093807"/>
    </source>
</evidence>
<dbReference type="InterPro" id="IPR000073">
    <property type="entry name" value="AB_hydrolase_1"/>
</dbReference>
<comment type="caution">
    <text evidence="2">The sequence shown here is derived from an EMBL/GenBank/DDBJ whole genome shotgun (WGS) entry which is preliminary data.</text>
</comment>
<keyword evidence="3" id="KW-1185">Reference proteome</keyword>
<gene>
    <name evidence="2" type="primary">ydjP</name>
    <name evidence="2" type="ORF">FLB_19560</name>
</gene>
<sequence length="312" mass="34953">MLIDYIFCGKLAPNVPLSTTIGAKNQHLALLGYILNSKSVKIKSTFAKNIRTLKTLHYKNTSIAFTDTGKGTAIVLLHGFLENQSMWSALVPVLSQKYRVITIDLLGHGQTEPMGYLQTMEDNADAVHEVLSSLRLRKAVFIGHSMGGYVALAYAELYPESVKGLVLLNSTAKEDSPERKTNRDRAIIAVKKDYETFIRLSIANLFSEDNRDRLNDRIEKVKIEALQTPLQGIVASLEGMKIRKDREILLHTTAFPKLLILGKKDPVLNYEETVTQIQGTTVELVTFPDGHMSHIENESDLTKELVQFLKKI</sequence>
<protein>
    <submittedName>
        <fullName evidence="2">AB hydrolase superfamily protein YdjP</fullName>
        <ecNumber evidence="2">3.-.-.-</ecNumber>
    </submittedName>
</protein>
<dbReference type="PRINTS" id="PR00111">
    <property type="entry name" value="ABHYDROLASE"/>
</dbReference>
<dbReference type="SUPFAM" id="SSF53474">
    <property type="entry name" value="alpha/beta-Hydrolases"/>
    <property type="match status" value="1"/>
</dbReference>
<dbReference type="InterPro" id="IPR050266">
    <property type="entry name" value="AB_hydrolase_sf"/>
</dbReference>
<organism evidence="2 3">
    <name type="scientific">Flavobacterium succinicans</name>
    <dbReference type="NCBI Taxonomy" id="29536"/>
    <lineage>
        <taxon>Bacteria</taxon>
        <taxon>Pseudomonadati</taxon>
        <taxon>Bacteroidota</taxon>
        <taxon>Flavobacteriia</taxon>
        <taxon>Flavobacteriales</taxon>
        <taxon>Flavobacteriaceae</taxon>
        <taxon>Flavobacterium</taxon>
    </lineage>
</organism>
<dbReference type="EMBL" id="JMTM01000053">
    <property type="protein sequence ID" value="OAZ03678.1"/>
    <property type="molecule type" value="Genomic_DNA"/>
</dbReference>
<dbReference type="PATRIC" id="fig|29536.5.peg.2046"/>
<proteinExistence type="predicted"/>
<reference evidence="2 3" key="1">
    <citation type="submission" date="2016-06" db="EMBL/GenBank/DDBJ databases">
        <title>Draft genome sequence of Flavobacterium succinicans strain DD5b.</title>
        <authorList>
            <person name="Poehlein A."/>
            <person name="Daniel R."/>
            <person name="Simeonova D.D."/>
        </authorList>
    </citation>
    <scope>NUCLEOTIDE SEQUENCE [LARGE SCALE GENOMIC DNA]</scope>
    <source>
        <strain evidence="2 3">DD5b</strain>
    </source>
</reference>
<dbReference type="GO" id="GO:0016787">
    <property type="term" value="F:hydrolase activity"/>
    <property type="evidence" value="ECO:0007669"/>
    <property type="project" value="UniProtKB-KW"/>
</dbReference>
<dbReference type="AlphaFoldDB" id="A0A199XPL2"/>
<evidence type="ECO:0000313" key="2">
    <source>
        <dbReference type="EMBL" id="OAZ03678.1"/>
    </source>
</evidence>
<dbReference type="PANTHER" id="PTHR43798">
    <property type="entry name" value="MONOACYLGLYCEROL LIPASE"/>
    <property type="match status" value="1"/>
</dbReference>
<feature type="domain" description="AB hydrolase-1" evidence="1">
    <location>
        <begin position="73"/>
        <end position="297"/>
    </location>
</feature>
<dbReference type="EC" id="3.-.-.-" evidence="2"/>
<keyword evidence="2" id="KW-0378">Hydrolase</keyword>
<dbReference type="Gene3D" id="3.40.50.1820">
    <property type="entry name" value="alpha/beta hydrolase"/>
    <property type="match status" value="1"/>
</dbReference>
<dbReference type="PANTHER" id="PTHR43798:SF33">
    <property type="entry name" value="HYDROLASE, PUTATIVE (AFU_ORTHOLOGUE AFUA_2G14860)-RELATED"/>
    <property type="match status" value="1"/>
</dbReference>
<name>A0A199XPL2_9FLAO</name>